<reference evidence="3" key="1">
    <citation type="journal article" date="2020" name="Stud. Mycol.">
        <title>101 Dothideomycetes genomes: A test case for predicting lifestyles and emergence of pathogens.</title>
        <authorList>
            <person name="Haridas S."/>
            <person name="Albert R."/>
            <person name="Binder M."/>
            <person name="Bloem J."/>
            <person name="LaButti K."/>
            <person name="Salamov A."/>
            <person name="Andreopoulos B."/>
            <person name="Baker S."/>
            <person name="Barry K."/>
            <person name="Bills G."/>
            <person name="Bluhm B."/>
            <person name="Cannon C."/>
            <person name="Castanera R."/>
            <person name="Culley D."/>
            <person name="Daum C."/>
            <person name="Ezra D."/>
            <person name="Gonzalez J."/>
            <person name="Henrissat B."/>
            <person name="Kuo A."/>
            <person name="Liang C."/>
            <person name="Lipzen A."/>
            <person name="Lutzoni F."/>
            <person name="Magnuson J."/>
            <person name="Mondo S."/>
            <person name="Nolan M."/>
            <person name="Ohm R."/>
            <person name="Pangilinan J."/>
            <person name="Park H.-J."/>
            <person name="Ramirez L."/>
            <person name="Alfaro M."/>
            <person name="Sun H."/>
            <person name="Tritt A."/>
            <person name="Yoshinaga Y."/>
            <person name="Zwiers L.-H."/>
            <person name="Turgeon B."/>
            <person name="Goodwin S."/>
            <person name="Spatafora J."/>
            <person name="Crous P."/>
            <person name="Grigoriev I."/>
        </authorList>
    </citation>
    <scope>NUCLEOTIDE SEQUENCE [LARGE SCALE GENOMIC DNA]</scope>
    <source>
        <strain evidence="3">CBS 304.66</strain>
    </source>
</reference>
<keyword evidence="1" id="KW-1133">Transmembrane helix</keyword>
<keyword evidence="1" id="KW-0472">Membrane</keyword>
<comment type="caution">
    <text evidence="2">The sequence shown here is derived from an EMBL/GenBank/DDBJ whole genome shotgun (WGS) entry which is preliminary data.</text>
</comment>
<keyword evidence="1" id="KW-0812">Transmembrane</keyword>
<name>A0A9P4NBW4_9PLEO</name>
<dbReference type="EMBL" id="ML986580">
    <property type="protein sequence ID" value="KAF2270275.1"/>
    <property type="molecule type" value="Genomic_DNA"/>
</dbReference>
<evidence type="ECO:0000313" key="2">
    <source>
        <dbReference type="EMBL" id="KAF2270275.1"/>
    </source>
</evidence>
<dbReference type="Proteomes" id="UP000800093">
    <property type="component" value="Unassembled WGS sequence"/>
</dbReference>
<evidence type="ECO:0000313" key="3">
    <source>
        <dbReference type="Proteomes" id="UP000800093"/>
    </source>
</evidence>
<proteinExistence type="predicted"/>
<evidence type="ECO:0000256" key="1">
    <source>
        <dbReference type="SAM" id="Phobius"/>
    </source>
</evidence>
<gene>
    <name evidence="2" type="ORF">CC78DRAFT_198202</name>
</gene>
<keyword evidence="3" id="KW-1185">Reference proteome</keyword>
<accession>A0A9P4NBW4</accession>
<feature type="transmembrane region" description="Helical" evidence="1">
    <location>
        <begin position="6"/>
        <end position="29"/>
    </location>
</feature>
<dbReference type="AlphaFoldDB" id="A0A9P4NBW4"/>
<sequence>MSPALVSAYTAVHVVTLCFVSLTVLNIFLPIRIDSVVPLIPDWKLDPSRLCRDLDNAWDEDWVERCRTSFAIVETGLAAVAVVLMGAQWWALGRVWRWGAGLQTEEYRRRNEKEKLDVEADVSEKWERR</sequence>
<protein>
    <submittedName>
        <fullName evidence="2">Uncharacterized protein</fullName>
    </submittedName>
</protein>
<dbReference type="OrthoDB" id="3765137at2759"/>
<organism evidence="2 3">
    <name type="scientific">Lojkania enalia</name>
    <dbReference type="NCBI Taxonomy" id="147567"/>
    <lineage>
        <taxon>Eukaryota</taxon>
        <taxon>Fungi</taxon>
        <taxon>Dikarya</taxon>
        <taxon>Ascomycota</taxon>
        <taxon>Pezizomycotina</taxon>
        <taxon>Dothideomycetes</taxon>
        <taxon>Pleosporomycetidae</taxon>
        <taxon>Pleosporales</taxon>
        <taxon>Pleosporales incertae sedis</taxon>
        <taxon>Lojkania</taxon>
    </lineage>
</organism>
<feature type="transmembrane region" description="Helical" evidence="1">
    <location>
        <begin position="70"/>
        <end position="91"/>
    </location>
</feature>